<keyword evidence="3" id="KW-0238">DNA-binding</keyword>
<dbReference type="GO" id="GO:0003700">
    <property type="term" value="F:DNA-binding transcription factor activity"/>
    <property type="evidence" value="ECO:0007669"/>
    <property type="project" value="InterPro"/>
</dbReference>
<dbReference type="PRINTS" id="PR00039">
    <property type="entry name" value="HTHLYSR"/>
</dbReference>
<proteinExistence type="inferred from homology"/>
<name>A0A1E7KLJ1_9ACTN</name>
<reference evidence="6 7" key="1">
    <citation type="journal article" date="2016" name="Front. Microbiol.">
        <title>Comparative Genomics Analysis of Streptomyces Species Reveals Their Adaptation to the Marine Environment and Their Diversity at the Genomic Level.</title>
        <authorList>
            <person name="Tian X."/>
            <person name="Zhang Z."/>
            <person name="Yang T."/>
            <person name="Chen M."/>
            <person name="Li J."/>
            <person name="Chen F."/>
            <person name="Yang J."/>
            <person name="Li W."/>
            <person name="Zhang B."/>
            <person name="Zhang Z."/>
            <person name="Wu J."/>
            <person name="Zhang C."/>
            <person name="Long L."/>
            <person name="Xiao J."/>
        </authorList>
    </citation>
    <scope>NUCLEOTIDE SEQUENCE [LARGE SCALE GENOMIC DNA]</scope>
    <source>
        <strain evidence="6 7">SCSIO 02100</strain>
    </source>
</reference>
<dbReference type="InterPro" id="IPR000847">
    <property type="entry name" value="LysR_HTH_N"/>
</dbReference>
<organism evidence="6 7">
    <name type="scientific">Streptomyces oceani</name>
    <dbReference type="NCBI Taxonomy" id="1075402"/>
    <lineage>
        <taxon>Bacteria</taxon>
        <taxon>Bacillati</taxon>
        <taxon>Actinomycetota</taxon>
        <taxon>Actinomycetes</taxon>
        <taxon>Kitasatosporales</taxon>
        <taxon>Streptomycetaceae</taxon>
        <taxon>Streptomyces</taxon>
    </lineage>
</organism>
<evidence type="ECO:0000256" key="4">
    <source>
        <dbReference type="ARBA" id="ARBA00023163"/>
    </source>
</evidence>
<comment type="similarity">
    <text evidence="1">Belongs to the LysR transcriptional regulatory family.</text>
</comment>
<dbReference type="STRING" id="1075402.AN216_05510"/>
<keyword evidence="7" id="KW-1185">Reference proteome</keyword>
<gene>
    <name evidence="6" type="ORF">AN216_05510</name>
</gene>
<dbReference type="InterPro" id="IPR036390">
    <property type="entry name" value="WH_DNA-bd_sf"/>
</dbReference>
<keyword evidence="2" id="KW-0805">Transcription regulation</keyword>
<dbReference type="AlphaFoldDB" id="A0A1E7KLJ1"/>
<dbReference type="Gene3D" id="1.10.10.10">
    <property type="entry name" value="Winged helix-like DNA-binding domain superfamily/Winged helix DNA-binding domain"/>
    <property type="match status" value="1"/>
</dbReference>
<evidence type="ECO:0000259" key="5">
    <source>
        <dbReference type="PROSITE" id="PS50931"/>
    </source>
</evidence>
<dbReference type="InterPro" id="IPR005119">
    <property type="entry name" value="LysR_subst-bd"/>
</dbReference>
<dbReference type="Pfam" id="PF03466">
    <property type="entry name" value="LysR_substrate"/>
    <property type="match status" value="1"/>
</dbReference>
<feature type="domain" description="HTH lysR-type" evidence="5">
    <location>
        <begin position="9"/>
        <end position="66"/>
    </location>
</feature>
<dbReference type="PANTHER" id="PTHR30537">
    <property type="entry name" value="HTH-TYPE TRANSCRIPTIONAL REGULATOR"/>
    <property type="match status" value="1"/>
</dbReference>
<dbReference type="PANTHER" id="PTHR30537:SF5">
    <property type="entry name" value="HTH-TYPE TRANSCRIPTIONAL ACTIVATOR TTDR-RELATED"/>
    <property type="match status" value="1"/>
</dbReference>
<dbReference type="EMBL" id="LJGU01000112">
    <property type="protein sequence ID" value="OEV04747.1"/>
    <property type="molecule type" value="Genomic_DNA"/>
</dbReference>
<sequence length="312" mass="34449">MRLLVRDVRQLQRLVVLEAVGRLGSFAAAAAELGMSQPAVSKQMKALEGSLRTALFDRGANRSKMTRDGAFLHQTVTEAFDTLEARLSRLRGRVDQLRVAVQPSVAESWFVPRLRDMRAAVAPTDVQLVIFDSEGELADTDHDVSVRFGDGPSSGLYSEQLVPESVVPVASPDLAGRLGLTPRSEAEALLSAPLLHVDQTGRSWQDWPSWFAGKGLTYVAPDHAVVYPTYGSAIPLAISGNGVLLSWRTLMGDHLRRGLLLEVGPVVTEPDRGYFLRWPSALTRDDGFQRFRAWLRTTVFDQGKEDVRRQTD</sequence>
<dbReference type="RefSeq" id="WP_070195461.1">
    <property type="nucleotide sequence ID" value="NZ_LJGU01000112.1"/>
</dbReference>
<comment type="caution">
    <text evidence="6">The sequence shown here is derived from an EMBL/GenBank/DDBJ whole genome shotgun (WGS) entry which is preliminary data.</text>
</comment>
<evidence type="ECO:0000256" key="3">
    <source>
        <dbReference type="ARBA" id="ARBA00023125"/>
    </source>
</evidence>
<dbReference type="PROSITE" id="PS50931">
    <property type="entry name" value="HTH_LYSR"/>
    <property type="match status" value="1"/>
</dbReference>
<evidence type="ECO:0000256" key="1">
    <source>
        <dbReference type="ARBA" id="ARBA00009437"/>
    </source>
</evidence>
<protein>
    <recommendedName>
        <fullName evidence="5">HTH lysR-type domain-containing protein</fullName>
    </recommendedName>
</protein>
<dbReference type="SUPFAM" id="SSF46785">
    <property type="entry name" value="Winged helix' DNA-binding domain"/>
    <property type="match status" value="1"/>
</dbReference>
<evidence type="ECO:0000313" key="7">
    <source>
        <dbReference type="Proteomes" id="UP000176101"/>
    </source>
</evidence>
<dbReference type="Pfam" id="PF00126">
    <property type="entry name" value="HTH_1"/>
    <property type="match status" value="1"/>
</dbReference>
<keyword evidence="4" id="KW-0804">Transcription</keyword>
<dbReference type="GO" id="GO:0003677">
    <property type="term" value="F:DNA binding"/>
    <property type="evidence" value="ECO:0007669"/>
    <property type="project" value="UniProtKB-KW"/>
</dbReference>
<accession>A0A1E7KLJ1</accession>
<dbReference type="SUPFAM" id="SSF53850">
    <property type="entry name" value="Periplasmic binding protein-like II"/>
    <property type="match status" value="1"/>
</dbReference>
<dbReference type="InterPro" id="IPR036388">
    <property type="entry name" value="WH-like_DNA-bd_sf"/>
</dbReference>
<dbReference type="OrthoDB" id="4131546at2"/>
<dbReference type="InterPro" id="IPR058163">
    <property type="entry name" value="LysR-type_TF_proteobact-type"/>
</dbReference>
<dbReference type="Proteomes" id="UP000176101">
    <property type="component" value="Unassembled WGS sequence"/>
</dbReference>
<dbReference type="Gene3D" id="3.40.190.10">
    <property type="entry name" value="Periplasmic binding protein-like II"/>
    <property type="match status" value="2"/>
</dbReference>
<evidence type="ECO:0000256" key="2">
    <source>
        <dbReference type="ARBA" id="ARBA00023015"/>
    </source>
</evidence>
<evidence type="ECO:0000313" key="6">
    <source>
        <dbReference type="EMBL" id="OEV04747.1"/>
    </source>
</evidence>